<name>F9XRE8_ZYMTI</name>
<dbReference type="GeneID" id="13399708"/>
<keyword evidence="3" id="KW-1185">Reference proteome</keyword>
<feature type="transmembrane region" description="Helical" evidence="1">
    <location>
        <begin position="66"/>
        <end position="88"/>
    </location>
</feature>
<gene>
    <name evidence="2" type="ORF">MYCGRDRAFT_97800</name>
</gene>
<reference evidence="2 3" key="1">
    <citation type="journal article" date="2011" name="PLoS Genet.">
        <title>Finished genome of the fungal wheat pathogen Mycosphaerella graminicola reveals dispensome structure, chromosome plasticity, and stealth pathogenesis.</title>
        <authorList>
            <person name="Goodwin S.B."/>
            <person name="Ben M'barek S."/>
            <person name="Dhillon B."/>
            <person name="Wittenberg A.H.J."/>
            <person name="Crane C.F."/>
            <person name="Hane J.K."/>
            <person name="Foster A.J."/>
            <person name="Van der Lee T.A.J."/>
            <person name="Grimwood J."/>
            <person name="Aerts A."/>
            <person name="Antoniw J."/>
            <person name="Bailey A."/>
            <person name="Bluhm B."/>
            <person name="Bowler J."/>
            <person name="Bristow J."/>
            <person name="van der Burgt A."/>
            <person name="Canto-Canche B."/>
            <person name="Churchill A.C.L."/>
            <person name="Conde-Ferraez L."/>
            <person name="Cools H.J."/>
            <person name="Coutinho P.M."/>
            <person name="Csukai M."/>
            <person name="Dehal P."/>
            <person name="De Wit P."/>
            <person name="Donzelli B."/>
            <person name="van de Geest H.C."/>
            <person name="van Ham R.C.H.J."/>
            <person name="Hammond-Kosack K.E."/>
            <person name="Henrissat B."/>
            <person name="Kilian A."/>
            <person name="Kobayashi A.K."/>
            <person name="Koopmann E."/>
            <person name="Kourmpetis Y."/>
            <person name="Kuzniar A."/>
            <person name="Lindquist E."/>
            <person name="Lombard V."/>
            <person name="Maliepaard C."/>
            <person name="Martins N."/>
            <person name="Mehrabi R."/>
            <person name="Nap J.P.H."/>
            <person name="Ponomarenko A."/>
            <person name="Rudd J.J."/>
            <person name="Salamov A."/>
            <person name="Schmutz J."/>
            <person name="Schouten H.J."/>
            <person name="Shapiro H."/>
            <person name="Stergiopoulos I."/>
            <person name="Torriani S.F.F."/>
            <person name="Tu H."/>
            <person name="de Vries R.P."/>
            <person name="Waalwijk C."/>
            <person name="Ware S.B."/>
            <person name="Wiebenga A."/>
            <person name="Zwiers L.-H."/>
            <person name="Oliver R.P."/>
            <person name="Grigoriev I.V."/>
            <person name="Kema G.H.J."/>
        </authorList>
    </citation>
    <scope>NUCLEOTIDE SEQUENCE [LARGE SCALE GENOMIC DNA]</scope>
    <source>
        <strain evidence="3">CBS 115943 / IPO323</strain>
    </source>
</reference>
<dbReference type="AlphaFoldDB" id="F9XRE8"/>
<evidence type="ECO:0000313" key="3">
    <source>
        <dbReference type="Proteomes" id="UP000008062"/>
    </source>
</evidence>
<dbReference type="HOGENOM" id="CLU_1929243_0_0_1"/>
<evidence type="ECO:0000313" key="2">
    <source>
        <dbReference type="EMBL" id="EGP82180.1"/>
    </source>
</evidence>
<organism evidence="2 3">
    <name type="scientific">Zymoseptoria tritici (strain CBS 115943 / IPO323)</name>
    <name type="common">Speckled leaf blotch fungus</name>
    <name type="synonym">Septoria tritici</name>
    <dbReference type="NCBI Taxonomy" id="336722"/>
    <lineage>
        <taxon>Eukaryota</taxon>
        <taxon>Fungi</taxon>
        <taxon>Dikarya</taxon>
        <taxon>Ascomycota</taxon>
        <taxon>Pezizomycotina</taxon>
        <taxon>Dothideomycetes</taxon>
        <taxon>Dothideomycetidae</taxon>
        <taxon>Mycosphaerellales</taxon>
        <taxon>Mycosphaerellaceae</taxon>
        <taxon>Zymoseptoria</taxon>
    </lineage>
</organism>
<protein>
    <submittedName>
        <fullName evidence="2">Uncharacterized protein</fullName>
    </submittedName>
</protein>
<evidence type="ECO:0000256" key="1">
    <source>
        <dbReference type="SAM" id="Phobius"/>
    </source>
</evidence>
<keyword evidence="1" id="KW-1133">Transmembrane helix</keyword>
<dbReference type="Proteomes" id="UP000008062">
    <property type="component" value="Chromosome 17"/>
</dbReference>
<accession>F9XRE8</accession>
<keyword evidence="1" id="KW-0812">Transmembrane</keyword>
<proteinExistence type="predicted"/>
<keyword evidence="1" id="KW-0472">Membrane</keyword>
<dbReference type="KEGG" id="ztr:MYCGRDRAFT_97800"/>
<sequence length="131" mass="14614">MDDFDEWQIVEKLRGEGGSGARDCFGGEGGSGARYGEERRVHYEASLREARSGPHKKEKNTITPTLVKRVVICVCVMLFLAGCSNYGAVKHEEPVFYRSASLAGRVPTMTNYSDMKSLWSLIDRDLLGKQH</sequence>
<dbReference type="RefSeq" id="XP_003847204.1">
    <property type="nucleotide sequence ID" value="XM_003847156.1"/>
</dbReference>
<dbReference type="EMBL" id="CM001212">
    <property type="protein sequence ID" value="EGP82180.1"/>
    <property type="molecule type" value="Genomic_DNA"/>
</dbReference>
<dbReference type="InParanoid" id="F9XRE8"/>